<accession>A0A9W8VG76</accession>
<evidence type="ECO:0000313" key="2">
    <source>
        <dbReference type="EMBL" id="KAJ4258956.1"/>
    </source>
</evidence>
<comment type="caution">
    <text evidence="2">The sequence shown here is derived from an EMBL/GenBank/DDBJ whole genome shotgun (WGS) entry which is preliminary data.</text>
</comment>
<name>A0A9W8VG76_9HYPO</name>
<organism evidence="2 3">
    <name type="scientific">Fusarium torreyae</name>
    <dbReference type="NCBI Taxonomy" id="1237075"/>
    <lineage>
        <taxon>Eukaryota</taxon>
        <taxon>Fungi</taxon>
        <taxon>Dikarya</taxon>
        <taxon>Ascomycota</taxon>
        <taxon>Pezizomycotina</taxon>
        <taxon>Sordariomycetes</taxon>
        <taxon>Hypocreomycetidae</taxon>
        <taxon>Hypocreales</taxon>
        <taxon>Nectriaceae</taxon>
        <taxon>Fusarium</taxon>
    </lineage>
</organism>
<gene>
    <name evidence="2" type="ORF">NW762_008044</name>
</gene>
<feature type="region of interest" description="Disordered" evidence="1">
    <location>
        <begin position="69"/>
        <end position="89"/>
    </location>
</feature>
<dbReference type="OrthoDB" id="428159at2759"/>
<dbReference type="Proteomes" id="UP001152049">
    <property type="component" value="Unassembled WGS sequence"/>
</dbReference>
<dbReference type="AlphaFoldDB" id="A0A9W8VG76"/>
<dbReference type="EMBL" id="JAOQAZ010000015">
    <property type="protein sequence ID" value="KAJ4258956.1"/>
    <property type="molecule type" value="Genomic_DNA"/>
</dbReference>
<evidence type="ECO:0000256" key="1">
    <source>
        <dbReference type="SAM" id="MobiDB-lite"/>
    </source>
</evidence>
<evidence type="ECO:0000313" key="3">
    <source>
        <dbReference type="Proteomes" id="UP001152049"/>
    </source>
</evidence>
<protein>
    <submittedName>
        <fullName evidence="2">Uncharacterized protein</fullName>
    </submittedName>
</protein>
<feature type="compositionally biased region" description="Basic and acidic residues" evidence="1">
    <location>
        <begin position="77"/>
        <end position="89"/>
    </location>
</feature>
<reference evidence="2" key="1">
    <citation type="submission" date="2022-09" db="EMBL/GenBank/DDBJ databases">
        <title>Fusarium specimens isolated from Avocado Roots.</title>
        <authorList>
            <person name="Stajich J."/>
            <person name="Roper C."/>
            <person name="Heimlech-Rivalta G."/>
        </authorList>
    </citation>
    <scope>NUCLEOTIDE SEQUENCE</scope>
    <source>
        <strain evidence="2">CF00136</strain>
    </source>
</reference>
<keyword evidence="3" id="KW-1185">Reference proteome</keyword>
<proteinExistence type="predicted"/>
<sequence length="234" mass="25082">MDHVKIDVKKLEMLETKETVIENRRWDPVTGVTSATLGIFSGMTESAVNIVAKPAQLLHDANASKAARSDAVSTISREGDAESDMGKSETTKDRNLALHMMAASASEVGGLFKHYSKGVFLDVPLAFAEGSRALPKLYGEDVADYGTVKDWKSGLLVSGKSLTLGIGEGLADLLMKPYEGGKKDGFVGGVTGVGKGLLGFSSRVTSGEWLNTALHLFENSCVLTWTKSKRRWAL</sequence>